<dbReference type="InterPro" id="IPR013783">
    <property type="entry name" value="Ig-like_fold"/>
</dbReference>
<evidence type="ECO:0000256" key="4">
    <source>
        <dbReference type="ARBA" id="ARBA00022692"/>
    </source>
</evidence>
<keyword evidence="8 13" id="KW-0472">Membrane</keyword>
<feature type="compositionally biased region" description="Acidic residues" evidence="12">
    <location>
        <begin position="29"/>
        <end position="47"/>
    </location>
</feature>
<keyword evidence="6 13" id="KW-1133">Transmembrane helix</keyword>
<protein>
    <submittedName>
        <fullName evidence="16">FNDC4 protein</fullName>
    </submittedName>
</protein>
<dbReference type="PROSITE" id="PS50853">
    <property type="entry name" value="FN3"/>
    <property type="match status" value="1"/>
</dbReference>
<dbReference type="GO" id="GO:0005581">
    <property type="term" value="C:collagen trimer"/>
    <property type="evidence" value="ECO:0007669"/>
    <property type="project" value="UniProtKB-KW"/>
</dbReference>
<dbReference type="FunFam" id="2.60.40.10:FF:000117">
    <property type="entry name" value="Fibronectin type III domain containing 5"/>
    <property type="match status" value="1"/>
</dbReference>
<dbReference type="AlphaFoldDB" id="A0A8X7XIL8"/>
<reference evidence="16 17" key="1">
    <citation type="journal article" date="2021" name="Cell">
        <title>Tracing the genetic footprints of vertebrate landing in non-teleost ray-finned fishes.</title>
        <authorList>
            <person name="Bi X."/>
            <person name="Wang K."/>
            <person name="Yang L."/>
            <person name="Pan H."/>
            <person name="Jiang H."/>
            <person name="Wei Q."/>
            <person name="Fang M."/>
            <person name="Yu H."/>
            <person name="Zhu C."/>
            <person name="Cai Y."/>
            <person name="He Y."/>
            <person name="Gan X."/>
            <person name="Zeng H."/>
            <person name="Yu D."/>
            <person name="Zhu Y."/>
            <person name="Jiang H."/>
            <person name="Qiu Q."/>
            <person name="Yang H."/>
            <person name="Zhang Y.E."/>
            <person name="Wang W."/>
            <person name="Zhu M."/>
            <person name="He S."/>
            <person name="Zhang G."/>
        </authorList>
    </citation>
    <scope>NUCLEOTIDE SEQUENCE [LARGE SCALE GENOMIC DNA]</scope>
    <source>
        <strain evidence="16">Bchr_013</strain>
    </source>
</reference>
<dbReference type="PANTHER" id="PTHR14470:SF2">
    <property type="entry name" value="FIBRONECTIN TYPE III DOMAIN-CONTAINING PROTEIN 4"/>
    <property type="match status" value="1"/>
</dbReference>
<evidence type="ECO:0000256" key="6">
    <source>
        <dbReference type="ARBA" id="ARBA00022989"/>
    </source>
</evidence>
<dbReference type="InterPro" id="IPR003961">
    <property type="entry name" value="FN3_dom"/>
</dbReference>
<feature type="transmembrane region" description="Helical" evidence="13">
    <location>
        <begin position="207"/>
        <end position="224"/>
    </location>
</feature>
<gene>
    <name evidence="16" type="primary">Fndc4</name>
    <name evidence="16" type="ORF">GTO96_0015792</name>
</gene>
<dbReference type="InterPro" id="IPR008160">
    <property type="entry name" value="Collagen"/>
</dbReference>
<keyword evidence="7" id="KW-0176">Collagen</keyword>
<name>A0A8X7XIL8_POLSE</name>
<evidence type="ECO:0000313" key="17">
    <source>
        <dbReference type="Proteomes" id="UP000886611"/>
    </source>
</evidence>
<evidence type="ECO:0000256" key="13">
    <source>
        <dbReference type="SAM" id="Phobius"/>
    </source>
</evidence>
<evidence type="ECO:0000256" key="5">
    <source>
        <dbReference type="ARBA" id="ARBA00022837"/>
    </source>
</evidence>
<dbReference type="InterPro" id="IPR036116">
    <property type="entry name" value="FN3_sf"/>
</dbReference>
<dbReference type="InterPro" id="IPR016186">
    <property type="entry name" value="C-type_lectin-like/link_sf"/>
</dbReference>
<dbReference type="SUPFAM" id="SSF56436">
    <property type="entry name" value="C-type lectin-like"/>
    <property type="match status" value="1"/>
</dbReference>
<dbReference type="InterPro" id="IPR052120">
    <property type="entry name" value="FNDC_type_III_4/5"/>
</dbReference>
<keyword evidence="11" id="KW-0175">Coiled coil</keyword>
<keyword evidence="9" id="KW-1015">Disulfide bond</keyword>
<evidence type="ECO:0000256" key="9">
    <source>
        <dbReference type="ARBA" id="ARBA00023157"/>
    </source>
</evidence>
<dbReference type="EMBL" id="JAATIS010000485">
    <property type="protein sequence ID" value="KAG2468039.1"/>
    <property type="molecule type" value="Genomic_DNA"/>
</dbReference>
<evidence type="ECO:0000256" key="3">
    <source>
        <dbReference type="ARBA" id="ARBA00022525"/>
    </source>
</evidence>
<dbReference type="InterPro" id="IPR018378">
    <property type="entry name" value="C-type_lectin_CS"/>
</dbReference>
<feature type="region of interest" description="Disordered" evidence="12">
    <location>
        <begin position="290"/>
        <end position="375"/>
    </location>
</feature>
<feature type="non-terminal residue" evidence="16">
    <location>
        <position position="525"/>
    </location>
</feature>
<evidence type="ECO:0000259" key="14">
    <source>
        <dbReference type="PROSITE" id="PS50041"/>
    </source>
</evidence>
<dbReference type="SUPFAM" id="SSF49265">
    <property type="entry name" value="Fibronectin type III"/>
    <property type="match status" value="1"/>
</dbReference>
<dbReference type="GO" id="GO:0005886">
    <property type="term" value="C:plasma membrane"/>
    <property type="evidence" value="ECO:0007669"/>
    <property type="project" value="TreeGrafter"/>
</dbReference>
<feature type="region of interest" description="Disordered" evidence="12">
    <location>
        <begin position="234"/>
        <end position="260"/>
    </location>
</feature>
<organism evidence="16 17">
    <name type="scientific">Polypterus senegalus</name>
    <name type="common">Senegal bichir</name>
    <dbReference type="NCBI Taxonomy" id="55291"/>
    <lineage>
        <taxon>Eukaryota</taxon>
        <taxon>Metazoa</taxon>
        <taxon>Chordata</taxon>
        <taxon>Craniata</taxon>
        <taxon>Vertebrata</taxon>
        <taxon>Euteleostomi</taxon>
        <taxon>Actinopterygii</taxon>
        <taxon>Polypteriformes</taxon>
        <taxon>Polypteridae</taxon>
        <taxon>Polypterus</taxon>
    </lineage>
</organism>
<dbReference type="Gene3D" id="3.10.100.10">
    <property type="entry name" value="Mannose-Binding Protein A, subunit A"/>
    <property type="match status" value="1"/>
</dbReference>
<dbReference type="Pfam" id="PF01391">
    <property type="entry name" value="Collagen"/>
    <property type="match status" value="1"/>
</dbReference>
<evidence type="ECO:0000313" key="16">
    <source>
        <dbReference type="EMBL" id="KAG2468039.1"/>
    </source>
</evidence>
<evidence type="ECO:0000256" key="10">
    <source>
        <dbReference type="ARBA" id="ARBA00023180"/>
    </source>
</evidence>
<keyword evidence="3" id="KW-0964">Secreted</keyword>
<accession>A0A8X7XIL8</accession>
<dbReference type="GO" id="GO:0005576">
    <property type="term" value="C:extracellular region"/>
    <property type="evidence" value="ECO:0007669"/>
    <property type="project" value="UniProtKB-SubCell"/>
</dbReference>
<comment type="caution">
    <text evidence="16">The sequence shown here is derived from an EMBL/GenBank/DDBJ whole genome shotgun (WGS) entry which is preliminary data.</text>
</comment>
<dbReference type="Gene3D" id="2.60.40.10">
    <property type="entry name" value="Immunoglobulins"/>
    <property type="match status" value="1"/>
</dbReference>
<keyword evidence="5" id="KW-0106">Calcium</keyword>
<dbReference type="PROSITE" id="PS00615">
    <property type="entry name" value="C_TYPE_LECTIN_1"/>
    <property type="match status" value="1"/>
</dbReference>
<dbReference type="CDD" id="cd00063">
    <property type="entry name" value="FN3"/>
    <property type="match status" value="1"/>
</dbReference>
<dbReference type="PROSITE" id="PS50041">
    <property type="entry name" value="C_TYPE_LECTIN_2"/>
    <property type="match status" value="1"/>
</dbReference>
<dbReference type="PANTHER" id="PTHR14470">
    <property type="entry name" value="FIBRONECTIN TYPE III DOMAIN-CONTAINING PROTEIN"/>
    <property type="match status" value="1"/>
</dbReference>
<evidence type="ECO:0000256" key="1">
    <source>
        <dbReference type="ARBA" id="ARBA00004167"/>
    </source>
</evidence>
<keyword evidence="4 13" id="KW-0812">Transmembrane</keyword>
<dbReference type="Pfam" id="PF00041">
    <property type="entry name" value="fn3"/>
    <property type="match status" value="1"/>
</dbReference>
<proteinExistence type="predicted"/>
<feature type="domain" description="C-type lectin" evidence="14">
    <location>
        <begin position="410"/>
        <end position="523"/>
    </location>
</feature>
<feature type="domain" description="Fibronectin type-III" evidence="15">
    <location>
        <begin position="86"/>
        <end position="177"/>
    </location>
</feature>
<evidence type="ECO:0000259" key="15">
    <source>
        <dbReference type="PROSITE" id="PS50853"/>
    </source>
</evidence>
<evidence type="ECO:0000256" key="7">
    <source>
        <dbReference type="ARBA" id="ARBA00023119"/>
    </source>
</evidence>
<dbReference type="InterPro" id="IPR001304">
    <property type="entry name" value="C-type_lectin-like"/>
</dbReference>
<feature type="non-terminal residue" evidence="16">
    <location>
        <position position="1"/>
    </location>
</feature>
<keyword evidence="10" id="KW-0325">Glycoprotein</keyword>
<evidence type="ECO:0000256" key="12">
    <source>
        <dbReference type="SAM" id="MobiDB-lite"/>
    </source>
</evidence>
<dbReference type="SMART" id="SM00034">
    <property type="entry name" value="CLECT"/>
    <property type="match status" value="1"/>
</dbReference>
<evidence type="ECO:0000256" key="2">
    <source>
        <dbReference type="ARBA" id="ARBA00004613"/>
    </source>
</evidence>
<dbReference type="Proteomes" id="UP000886611">
    <property type="component" value="Unassembled WGS sequence"/>
</dbReference>
<evidence type="ECO:0000256" key="8">
    <source>
        <dbReference type="ARBA" id="ARBA00023136"/>
    </source>
</evidence>
<evidence type="ECO:0000256" key="11">
    <source>
        <dbReference type="SAM" id="Coils"/>
    </source>
</evidence>
<dbReference type="Pfam" id="PF00059">
    <property type="entry name" value="Lectin_C"/>
    <property type="match status" value="1"/>
</dbReference>
<sequence>MASTCDKGAKRVQKRKHSAENVLRIMAESDSDFSESDFIDSDQEIEQESEKPASADQTPAYATPADLLPVERFAQPMHLQQDRPRSPVNVTVTQLKADSATVSWDIPEGDVIIGYAISQQRQDGQMQRFIREVNTTNRACVLWDLEEDTDYIIQVQSIGLHGESQASKRVHFRTLKETDRFPSNSSNQDDPTVQGLNKYRQLQTGELMIIVVVLVMWAAVIALFCRQYDIIKDNDSNNNKEKAKPSSEHSTPERPSGGILRSKYVSRINIRSVTITFINNHRNLMGSVRTSVGERVPGPPGKAGPQGLAGEKGERGLQGSSGVAGQKGDKGVPGPQGPAGLKGATGAQGVAGKNGAPGSPGGKGDKGELGPRGLPADVNRVTQLESQLQALKLSISKLEKRVQFLNWNSYGQKSFASKNVKLSFENGLKVCAEAGGQIAMPANEGENNAITAIVKVAGDAFLGLNDRKTEGKFEDVNGKPVTFKKWKGGEPNNHQGKEDCTVIMSNGLWNDVSCDSAYAIICQFQ</sequence>
<dbReference type="InterPro" id="IPR016187">
    <property type="entry name" value="CTDL_fold"/>
</dbReference>
<feature type="region of interest" description="Disordered" evidence="12">
    <location>
        <begin position="26"/>
        <end position="60"/>
    </location>
</feature>
<keyword evidence="17" id="KW-1185">Reference proteome</keyword>
<feature type="compositionally biased region" description="Basic and acidic residues" evidence="12">
    <location>
        <begin position="234"/>
        <end position="252"/>
    </location>
</feature>
<dbReference type="SMART" id="SM00060">
    <property type="entry name" value="FN3"/>
    <property type="match status" value="1"/>
</dbReference>
<feature type="coiled-coil region" evidence="11">
    <location>
        <begin position="381"/>
        <end position="408"/>
    </location>
</feature>
<comment type="subcellular location">
    <subcellularLocation>
        <location evidence="1">Membrane</location>
        <topology evidence="1">Single-pass membrane protein</topology>
    </subcellularLocation>
    <subcellularLocation>
        <location evidence="2">Secreted</location>
    </subcellularLocation>
</comment>